<feature type="region of interest" description="Disordered" evidence="1">
    <location>
        <begin position="90"/>
        <end position="112"/>
    </location>
</feature>
<evidence type="ECO:0000313" key="2">
    <source>
        <dbReference type="EMBL" id="RLU14734.1"/>
    </source>
</evidence>
<protein>
    <submittedName>
        <fullName evidence="2">Uncharacterized protein</fullName>
    </submittedName>
</protein>
<comment type="caution">
    <text evidence="2">The sequence shown here is derived from an EMBL/GenBank/DDBJ whole genome shotgun (WGS) entry which is preliminary data.</text>
</comment>
<accession>A0A3L8D3F3</accession>
<reference evidence="2" key="1">
    <citation type="journal article" date="2018" name="Genome Res.">
        <title>The genomic architecture and molecular evolution of ant odorant receptors.</title>
        <authorList>
            <person name="McKenzie S.K."/>
            <person name="Kronauer D.J.C."/>
        </authorList>
    </citation>
    <scope>NUCLEOTIDE SEQUENCE [LARGE SCALE GENOMIC DNA]</scope>
    <source>
        <strain evidence="2">Clonal line C1</strain>
    </source>
</reference>
<proteinExistence type="predicted"/>
<organism evidence="2">
    <name type="scientific">Ooceraea biroi</name>
    <name type="common">Clonal raider ant</name>
    <name type="synonym">Cerapachys biroi</name>
    <dbReference type="NCBI Taxonomy" id="2015173"/>
    <lineage>
        <taxon>Eukaryota</taxon>
        <taxon>Metazoa</taxon>
        <taxon>Ecdysozoa</taxon>
        <taxon>Arthropoda</taxon>
        <taxon>Hexapoda</taxon>
        <taxon>Insecta</taxon>
        <taxon>Pterygota</taxon>
        <taxon>Neoptera</taxon>
        <taxon>Endopterygota</taxon>
        <taxon>Hymenoptera</taxon>
        <taxon>Apocrita</taxon>
        <taxon>Aculeata</taxon>
        <taxon>Formicoidea</taxon>
        <taxon>Formicidae</taxon>
        <taxon>Dorylinae</taxon>
        <taxon>Ooceraea</taxon>
    </lineage>
</organism>
<gene>
    <name evidence="2" type="ORF">DMN91_012621</name>
</gene>
<dbReference type="EMBL" id="QOIP01000014">
    <property type="protein sequence ID" value="RLU14734.1"/>
    <property type="molecule type" value="Genomic_DNA"/>
</dbReference>
<dbReference type="Proteomes" id="UP000279307">
    <property type="component" value="Chromosome 14"/>
</dbReference>
<dbReference type="AlphaFoldDB" id="A0A3L8D3F3"/>
<name>A0A3L8D3F3_OOCBI</name>
<evidence type="ECO:0000256" key="1">
    <source>
        <dbReference type="SAM" id="MobiDB-lite"/>
    </source>
</evidence>
<reference evidence="2" key="2">
    <citation type="submission" date="2018-07" db="EMBL/GenBank/DDBJ databases">
        <authorList>
            <person name="Mckenzie S.K."/>
            <person name="Kronauer D.J.C."/>
        </authorList>
    </citation>
    <scope>NUCLEOTIDE SEQUENCE</scope>
    <source>
        <strain evidence="2">Clonal line C1</strain>
    </source>
</reference>
<sequence length="123" mass="13899">MAMSMTEIWLDGSEVAESGNRRKGPKERRDFYRSGPLETWTKKIPNVGTLGLTTVIVRTPDDCFITALWCSMVARGSAYSSLMIARHLREQHPRTQHPRRASNESGETTGNMPILHDAFLLPR</sequence>